<evidence type="ECO:0000256" key="1">
    <source>
        <dbReference type="SAM" id="Phobius"/>
    </source>
</evidence>
<feature type="transmembrane region" description="Helical" evidence="1">
    <location>
        <begin position="34"/>
        <end position="55"/>
    </location>
</feature>
<dbReference type="NCBIfam" id="TIGR02896">
    <property type="entry name" value="spore_III_AF"/>
    <property type="match status" value="1"/>
</dbReference>
<dbReference type="EMBL" id="FRCR01000006">
    <property type="protein sequence ID" value="SHM51612.1"/>
    <property type="molecule type" value="Genomic_DNA"/>
</dbReference>
<protein>
    <submittedName>
        <fullName evidence="2">Stage III sporulation protein AF</fullName>
    </submittedName>
</protein>
<dbReference type="AlphaFoldDB" id="A0A1M7JF18"/>
<keyword evidence="1" id="KW-0812">Transmembrane</keyword>
<organism evidence="2 3">
    <name type="scientific">Caldanaerovirga acetigignens</name>
    <dbReference type="NCBI Taxonomy" id="447595"/>
    <lineage>
        <taxon>Bacteria</taxon>
        <taxon>Bacillati</taxon>
        <taxon>Bacillota</taxon>
        <taxon>Clostridia</taxon>
        <taxon>Thermosediminibacterales</taxon>
        <taxon>Thermosediminibacteraceae</taxon>
        <taxon>Caldanaerovirga</taxon>
    </lineage>
</organism>
<keyword evidence="1" id="KW-0472">Membrane</keyword>
<keyword evidence="3" id="KW-1185">Reference proteome</keyword>
<dbReference type="Pfam" id="PF09581">
    <property type="entry name" value="Spore_III_AF"/>
    <property type="match status" value="1"/>
</dbReference>
<dbReference type="STRING" id="447595.SAMN05660826_01230"/>
<evidence type="ECO:0000313" key="3">
    <source>
        <dbReference type="Proteomes" id="UP000184375"/>
    </source>
</evidence>
<name>A0A1M7JF18_9FIRM</name>
<dbReference type="Proteomes" id="UP000184375">
    <property type="component" value="Unassembled WGS sequence"/>
</dbReference>
<keyword evidence="1" id="KW-1133">Transmembrane helix</keyword>
<accession>A0A1M7JF18</accession>
<feature type="transmembrane region" description="Helical" evidence="1">
    <location>
        <begin position="12"/>
        <end position="28"/>
    </location>
</feature>
<dbReference type="InterPro" id="IPR014245">
    <property type="entry name" value="Spore_III_AF"/>
</dbReference>
<gene>
    <name evidence="2" type="ORF">SAMN05660826_01230</name>
</gene>
<evidence type="ECO:0000313" key="2">
    <source>
        <dbReference type="EMBL" id="SHM51612.1"/>
    </source>
</evidence>
<reference evidence="3" key="1">
    <citation type="submission" date="2016-11" db="EMBL/GenBank/DDBJ databases">
        <authorList>
            <person name="Varghese N."/>
            <person name="Submissions S."/>
        </authorList>
    </citation>
    <scope>NUCLEOTIDE SEQUENCE [LARGE SCALE GENOMIC DNA]</scope>
    <source>
        <strain evidence="3">DSM 18802</strain>
    </source>
</reference>
<sequence>MVAGLSSWIKQVILVVIFTLFVELLMPSNELRKYIKVTLGIIVIIAILNPIISLLKADKFFDGIQLKAMVYLNEDSISNQAEKLKQEHIKMALELFEKELEKKLVRQLKQITSLAVCKTDVKLNQDGSIKEIHLVINKESIRHPKNVEKVFVSLDSQPSNIPNNNSMKDEIKKIKEYLSAFYEIPETNISVEMEGN</sequence>
<proteinExistence type="predicted"/>
<dbReference type="RefSeq" id="WP_073256214.1">
    <property type="nucleotide sequence ID" value="NZ_FRCR01000006.1"/>
</dbReference>